<feature type="domain" description="Peptidase MA-like" evidence="2">
    <location>
        <begin position="85"/>
        <end position="271"/>
    </location>
</feature>
<keyword evidence="1" id="KW-0812">Transmembrane</keyword>
<evidence type="ECO:0000256" key="1">
    <source>
        <dbReference type="SAM" id="Phobius"/>
    </source>
</evidence>
<keyword evidence="1" id="KW-0472">Membrane</keyword>
<protein>
    <recommendedName>
        <fullName evidence="2">Peptidase MA-like domain-containing protein</fullName>
    </recommendedName>
</protein>
<evidence type="ECO:0000313" key="4">
    <source>
        <dbReference type="Proteomes" id="UP000220922"/>
    </source>
</evidence>
<organism evidence="3 4">
    <name type="scientific">Candidatus Chloroploca asiatica</name>
    <dbReference type="NCBI Taxonomy" id="1506545"/>
    <lineage>
        <taxon>Bacteria</taxon>
        <taxon>Bacillati</taxon>
        <taxon>Chloroflexota</taxon>
        <taxon>Chloroflexia</taxon>
        <taxon>Chloroflexales</taxon>
        <taxon>Chloroflexineae</taxon>
        <taxon>Oscillochloridaceae</taxon>
        <taxon>Candidatus Chloroploca</taxon>
    </lineage>
</organism>
<accession>A0A2H3L5C4</accession>
<evidence type="ECO:0000313" key="3">
    <source>
        <dbReference type="EMBL" id="PDW00088.1"/>
    </source>
</evidence>
<feature type="transmembrane region" description="Helical" evidence="1">
    <location>
        <begin position="453"/>
        <end position="475"/>
    </location>
</feature>
<dbReference type="EMBL" id="LYXE01000059">
    <property type="protein sequence ID" value="PDW00088.1"/>
    <property type="molecule type" value="Genomic_DNA"/>
</dbReference>
<dbReference type="AlphaFoldDB" id="A0A2H3L5C4"/>
<proteinExistence type="predicted"/>
<evidence type="ECO:0000259" key="2">
    <source>
        <dbReference type="Pfam" id="PF13485"/>
    </source>
</evidence>
<keyword evidence="4" id="KW-1185">Reference proteome</keyword>
<dbReference type="Pfam" id="PF13485">
    <property type="entry name" value="Peptidase_MA_2"/>
    <property type="match status" value="1"/>
</dbReference>
<dbReference type="Proteomes" id="UP000220922">
    <property type="component" value="Unassembled WGS sequence"/>
</dbReference>
<keyword evidence="1" id="KW-1133">Transmembrane helix</keyword>
<name>A0A2H3L5C4_9CHLR</name>
<dbReference type="InterPro" id="IPR039568">
    <property type="entry name" value="Peptidase_MA-like_dom"/>
</dbReference>
<gene>
    <name evidence="3" type="ORF">A9Q02_10815</name>
</gene>
<reference evidence="3 4" key="1">
    <citation type="submission" date="2016-05" db="EMBL/GenBank/DDBJ databases">
        <authorList>
            <person name="Lavstsen T."/>
            <person name="Jespersen J.S."/>
        </authorList>
    </citation>
    <scope>NUCLEOTIDE SEQUENCE [LARGE SCALE GENOMIC DNA]</scope>
    <source>
        <strain evidence="3 4">B7-9</strain>
    </source>
</reference>
<comment type="caution">
    <text evidence="3">The sequence shown here is derived from an EMBL/GenBank/DDBJ whole genome shotgun (WGS) entry which is preliminary data.</text>
</comment>
<sequence length="482" mass="54689">MPKARICERTGMSLKVRAGLLSLVVLLAMLFMATPTQAQQSLDWRELQTDYFRILYHADGEEEARRYEAWVDVIYDDLAAAFNYRTTTPLTLRLYPESVDYFAVNPSARNVPGVIAHADFRLRELVVIVERTAAQSEEGVKNNVRHELTHIIAADLSNNQLNTGFHEGIAQYMERPADELEQRIRALRQTYERGLLMPWSAFDDRERIYGQPEIGYPQSLSVVAFLIEQYGFTRLREFLIVNGRTPSYREALAQTYQRSAGELELAWRDWLPEYLEGGYQRNALVVYDLSFVRTLVNQGSYAAAEQELRTTVEWLKNHADTQPAEVLAEAEALLARSAQGMRAEQLAESARQALQQGDYERAIRLVADAQHLYAELNDARQAEVLAIYAERATRGIEATSVLAQAIELTRGFNYPQAYLQADRAAAEFAALGDTLRRNNAERLRDSLATQQRLVGFGLLIVGSFGVVLSLLGWAFRRPAEIW</sequence>